<evidence type="ECO:0000256" key="1">
    <source>
        <dbReference type="ARBA" id="ARBA00010641"/>
    </source>
</evidence>
<dbReference type="InterPro" id="IPR013249">
    <property type="entry name" value="RNA_pol_sigma70_r4_t2"/>
</dbReference>
<dbReference type="KEGG" id="sarm:DVA86_16420"/>
<evidence type="ECO:0000256" key="3">
    <source>
        <dbReference type="ARBA" id="ARBA00023082"/>
    </source>
</evidence>
<keyword evidence="5" id="KW-0804">Transcription</keyword>
<dbReference type="GO" id="GO:0003677">
    <property type="term" value="F:DNA binding"/>
    <property type="evidence" value="ECO:0007669"/>
    <property type="project" value="UniProtKB-KW"/>
</dbReference>
<evidence type="ECO:0000313" key="8">
    <source>
        <dbReference type="EMBL" id="AXK34007.1"/>
    </source>
</evidence>
<protein>
    <submittedName>
        <fullName evidence="8">SigE family RNA polymerase sigma factor</fullName>
    </submittedName>
</protein>
<dbReference type="GO" id="GO:0006352">
    <property type="term" value="P:DNA-templated transcription initiation"/>
    <property type="evidence" value="ECO:0007669"/>
    <property type="project" value="InterPro"/>
</dbReference>
<keyword evidence="3" id="KW-0731">Sigma factor</keyword>
<gene>
    <name evidence="8" type="ORF">DVA86_16420</name>
</gene>
<evidence type="ECO:0000259" key="6">
    <source>
        <dbReference type="Pfam" id="PF04542"/>
    </source>
</evidence>
<dbReference type="EMBL" id="CP031320">
    <property type="protein sequence ID" value="AXK34007.1"/>
    <property type="molecule type" value="Genomic_DNA"/>
</dbReference>
<dbReference type="Pfam" id="PF04542">
    <property type="entry name" value="Sigma70_r2"/>
    <property type="match status" value="1"/>
</dbReference>
<evidence type="ECO:0000313" key="9">
    <source>
        <dbReference type="Proteomes" id="UP000254425"/>
    </source>
</evidence>
<comment type="similarity">
    <text evidence="1">Belongs to the sigma-70 factor family. ECF subfamily.</text>
</comment>
<dbReference type="InterPro" id="IPR007627">
    <property type="entry name" value="RNA_pol_sigma70_r2"/>
</dbReference>
<dbReference type="InterPro" id="IPR036388">
    <property type="entry name" value="WH-like_DNA-bd_sf"/>
</dbReference>
<dbReference type="SUPFAM" id="SSF88659">
    <property type="entry name" value="Sigma3 and sigma4 domains of RNA polymerase sigma factors"/>
    <property type="match status" value="1"/>
</dbReference>
<keyword evidence="9" id="KW-1185">Reference proteome</keyword>
<dbReference type="PANTHER" id="PTHR43133:SF50">
    <property type="entry name" value="ECF RNA POLYMERASE SIGMA FACTOR SIGM"/>
    <property type="match status" value="1"/>
</dbReference>
<feature type="domain" description="RNA polymerase sigma factor 70 region 4 type 2" evidence="7">
    <location>
        <begin position="112"/>
        <end position="163"/>
    </location>
</feature>
<accession>A0A345XQU1</accession>
<dbReference type="PANTHER" id="PTHR43133">
    <property type="entry name" value="RNA POLYMERASE ECF-TYPE SIGMA FACTO"/>
    <property type="match status" value="1"/>
</dbReference>
<dbReference type="GO" id="GO:0016987">
    <property type="term" value="F:sigma factor activity"/>
    <property type="evidence" value="ECO:0007669"/>
    <property type="project" value="UniProtKB-KW"/>
</dbReference>
<dbReference type="InterPro" id="IPR013324">
    <property type="entry name" value="RNA_pol_sigma_r3/r4-like"/>
</dbReference>
<dbReference type="Pfam" id="PF08281">
    <property type="entry name" value="Sigma70_r4_2"/>
    <property type="match status" value="1"/>
</dbReference>
<reference evidence="8 9" key="1">
    <citation type="submission" date="2018-07" db="EMBL/GenBank/DDBJ databases">
        <title>Draft genome of the type strain Streptomyces armeniacus ATCC 15676.</title>
        <authorList>
            <person name="Labana P."/>
            <person name="Gosse J.T."/>
            <person name="Boddy C.N."/>
        </authorList>
    </citation>
    <scope>NUCLEOTIDE SEQUENCE [LARGE SCALE GENOMIC DNA]</scope>
    <source>
        <strain evidence="8 9">ATCC 15676</strain>
    </source>
</reference>
<dbReference type="Proteomes" id="UP000254425">
    <property type="component" value="Chromosome"/>
</dbReference>
<sequence>MSNSEGVPVPSPTDEFHAFFERHHAELARLAYLLLGNPEEADDLAADAFVALWHKWDRVRAADRPVAYARGVVTHLARSHIRSRTRERRRITLFWSRHAEPAEGTDVPAVLDVRQALARLPFRRRACVVLRHALDVSERDTARALGISTGTVKSQTSRGMAELERLLKPSELTEPPARNVPGSVENVLTLRGEKAGRYTW</sequence>
<name>A0A345XQU1_9ACTN</name>
<dbReference type="Gene3D" id="1.10.10.10">
    <property type="entry name" value="Winged helix-like DNA-binding domain superfamily/Winged helix DNA-binding domain"/>
    <property type="match status" value="1"/>
</dbReference>
<keyword evidence="4" id="KW-0238">DNA-binding</keyword>
<dbReference type="Gene3D" id="1.10.1740.10">
    <property type="match status" value="1"/>
</dbReference>
<dbReference type="InterPro" id="IPR014284">
    <property type="entry name" value="RNA_pol_sigma-70_dom"/>
</dbReference>
<dbReference type="InterPro" id="IPR013325">
    <property type="entry name" value="RNA_pol_sigma_r2"/>
</dbReference>
<keyword evidence="2" id="KW-0805">Transcription regulation</keyword>
<dbReference type="CDD" id="cd06171">
    <property type="entry name" value="Sigma70_r4"/>
    <property type="match status" value="1"/>
</dbReference>
<dbReference type="InterPro" id="IPR039425">
    <property type="entry name" value="RNA_pol_sigma-70-like"/>
</dbReference>
<evidence type="ECO:0000256" key="5">
    <source>
        <dbReference type="ARBA" id="ARBA00023163"/>
    </source>
</evidence>
<feature type="domain" description="RNA polymerase sigma-70 region 2" evidence="6">
    <location>
        <begin position="19"/>
        <end position="86"/>
    </location>
</feature>
<dbReference type="NCBIfam" id="TIGR02983">
    <property type="entry name" value="SigE-fam_strep"/>
    <property type="match status" value="1"/>
</dbReference>
<evidence type="ECO:0000256" key="2">
    <source>
        <dbReference type="ARBA" id="ARBA00023015"/>
    </source>
</evidence>
<organism evidence="8 9">
    <name type="scientific">Streptomyces armeniacus</name>
    <dbReference type="NCBI Taxonomy" id="83291"/>
    <lineage>
        <taxon>Bacteria</taxon>
        <taxon>Bacillati</taxon>
        <taxon>Actinomycetota</taxon>
        <taxon>Actinomycetes</taxon>
        <taxon>Kitasatosporales</taxon>
        <taxon>Streptomycetaceae</taxon>
        <taxon>Streptomyces</taxon>
    </lineage>
</organism>
<evidence type="ECO:0000259" key="7">
    <source>
        <dbReference type="Pfam" id="PF08281"/>
    </source>
</evidence>
<dbReference type="NCBIfam" id="TIGR02937">
    <property type="entry name" value="sigma70-ECF"/>
    <property type="match status" value="1"/>
</dbReference>
<evidence type="ECO:0000256" key="4">
    <source>
        <dbReference type="ARBA" id="ARBA00023125"/>
    </source>
</evidence>
<dbReference type="InterPro" id="IPR014325">
    <property type="entry name" value="RNA_pol_sigma-E_actinobac"/>
</dbReference>
<proteinExistence type="inferred from homology"/>
<dbReference type="AlphaFoldDB" id="A0A345XQU1"/>
<dbReference type="SUPFAM" id="SSF88946">
    <property type="entry name" value="Sigma2 domain of RNA polymerase sigma factors"/>
    <property type="match status" value="1"/>
</dbReference>
<dbReference type="RefSeq" id="WP_208879205.1">
    <property type="nucleotide sequence ID" value="NZ_CP031320.1"/>
</dbReference>